<dbReference type="RefSeq" id="WP_345426959.1">
    <property type="nucleotide sequence ID" value="NZ_BAABGT010000115.1"/>
</dbReference>
<protein>
    <submittedName>
        <fullName evidence="5">Rv2750 family mycofactocin-dependent SDR oxidoreductase</fullName>
    </submittedName>
</protein>
<keyword evidence="6" id="KW-1185">Reference proteome</keyword>
<dbReference type="PROSITE" id="PS00061">
    <property type="entry name" value="ADH_SHORT"/>
    <property type="match status" value="1"/>
</dbReference>
<dbReference type="Gene3D" id="3.40.50.720">
    <property type="entry name" value="NAD(P)-binding Rossmann-like Domain"/>
    <property type="match status" value="1"/>
</dbReference>
<evidence type="ECO:0000256" key="1">
    <source>
        <dbReference type="ARBA" id="ARBA00006484"/>
    </source>
</evidence>
<accession>A0ABP8S3N2</accession>
<proteinExistence type="inferred from homology"/>
<dbReference type="PANTHER" id="PTHR42760:SF133">
    <property type="entry name" value="3-OXOACYL-[ACYL-CARRIER-PROTEIN] REDUCTASE"/>
    <property type="match status" value="1"/>
</dbReference>
<evidence type="ECO:0000313" key="5">
    <source>
        <dbReference type="EMBL" id="GAA4558763.1"/>
    </source>
</evidence>
<gene>
    <name evidence="5" type="ORF">GCM10023175_65510</name>
</gene>
<reference evidence="6" key="1">
    <citation type="journal article" date="2019" name="Int. J. Syst. Evol. Microbiol.">
        <title>The Global Catalogue of Microorganisms (GCM) 10K type strain sequencing project: providing services to taxonomists for standard genome sequencing and annotation.</title>
        <authorList>
            <consortium name="The Broad Institute Genomics Platform"/>
            <consortium name="The Broad Institute Genome Sequencing Center for Infectious Disease"/>
            <person name="Wu L."/>
            <person name="Ma J."/>
        </authorList>
    </citation>
    <scope>NUCLEOTIDE SEQUENCE [LARGE SCALE GENOMIC DNA]</scope>
    <source>
        <strain evidence="6">JCM 17906</strain>
    </source>
</reference>
<dbReference type="NCBIfam" id="NF009467">
    <property type="entry name" value="PRK12826.1-3"/>
    <property type="match status" value="1"/>
</dbReference>
<dbReference type="Proteomes" id="UP001501598">
    <property type="component" value="Unassembled WGS sequence"/>
</dbReference>
<dbReference type="InterPro" id="IPR002347">
    <property type="entry name" value="SDR_fam"/>
</dbReference>
<dbReference type="Pfam" id="PF00106">
    <property type="entry name" value="adh_short"/>
    <property type="match status" value="1"/>
</dbReference>
<sequence>MSGPLTGKVALVTGAARGQGRSHALRLAEDGADIIAVDICGQIDTVHYPMSNPADLDETVAEVEKLDRRIVARQADVRDAATLNKVVAEGIAELGRIDIIVANAGIACQSVRESDDLQTFLDTVAVNLTGVYNTVHAAVDKLIEQGSGSIILTGSTQALSGRGGNGSGAQDGYTASKHGVTGLMRTWSYWLAPKGIRVNTVNPTGVDSPMVNNDVIAEWLEQDPDAAGVLANHMPVPVVAPRDISAAVAWLASDESRYVTGVALPVDAGFLIK</sequence>
<dbReference type="InterPro" id="IPR020904">
    <property type="entry name" value="Sc_DH/Rdtase_CS"/>
</dbReference>
<dbReference type="PRINTS" id="PR00081">
    <property type="entry name" value="GDHRDH"/>
</dbReference>
<dbReference type="NCBIfam" id="TIGR03971">
    <property type="entry name" value="SDR_subfam_1"/>
    <property type="match status" value="1"/>
</dbReference>
<dbReference type="PANTHER" id="PTHR42760">
    <property type="entry name" value="SHORT-CHAIN DEHYDROGENASES/REDUCTASES FAMILY MEMBER"/>
    <property type="match status" value="1"/>
</dbReference>
<evidence type="ECO:0000256" key="4">
    <source>
        <dbReference type="RuleBase" id="RU000363"/>
    </source>
</evidence>
<dbReference type="SUPFAM" id="SSF51735">
    <property type="entry name" value="NAD(P)-binding Rossmann-fold domains"/>
    <property type="match status" value="1"/>
</dbReference>
<comment type="caution">
    <text evidence="5">The sequence shown here is derived from an EMBL/GenBank/DDBJ whole genome shotgun (WGS) entry which is preliminary data.</text>
</comment>
<evidence type="ECO:0000313" key="6">
    <source>
        <dbReference type="Proteomes" id="UP001501598"/>
    </source>
</evidence>
<dbReference type="InterPro" id="IPR036291">
    <property type="entry name" value="NAD(P)-bd_dom_sf"/>
</dbReference>
<dbReference type="CDD" id="cd05233">
    <property type="entry name" value="SDR_c"/>
    <property type="match status" value="1"/>
</dbReference>
<dbReference type="EMBL" id="BAABGT010000115">
    <property type="protein sequence ID" value="GAA4558763.1"/>
    <property type="molecule type" value="Genomic_DNA"/>
</dbReference>
<evidence type="ECO:0000256" key="3">
    <source>
        <dbReference type="ARBA" id="ARBA00023027"/>
    </source>
</evidence>
<keyword evidence="2" id="KW-0560">Oxidoreductase</keyword>
<comment type="similarity">
    <text evidence="1 4">Belongs to the short-chain dehydrogenases/reductases (SDR) family.</text>
</comment>
<evidence type="ECO:0000256" key="2">
    <source>
        <dbReference type="ARBA" id="ARBA00023002"/>
    </source>
</evidence>
<organism evidence="5 6">
    <name type="scientific">Pseudonocardia xishanensis</name>
    <dbReference type="NCBI Taxonomy" id="630995"/>
    <lineage>
        <taxon>Bacteria</taxon>
        <taxon>Bacillati</taxon>
        <taxon>Actinomycetota</taxon>
        <taxon>Actinomycetes</taxon>
        <taxon>Pseudonocardiales</taxon>
        <taxon>Pseudonocardiaceae</taxon>
        <taxon>Pseudonocardia</taxon>
    </lineage>
</organism>
<name>A0ABP8S3N2_9PSEU</name>
<dbReference type="PRINTS" id="PR00080">
    <property type="entry name" value="SDRFAMILY"/>
</dbReference>
<dbReference type="InterPro" id="IPR023985">
    <property type="entry name" value="SDR_subfam_1"/>
</dbReference>
<keyword evidence="3" id="KW-0520">NAD</keyword>